<sequence>MMNSSADKTPLFKFIIIGESGVGKSCLLLRYTKDEFVSEYNVTIGVEFSSKTVEVDSNTKIKLQIWDTAGQESFRSIVRSFYRNVTAVFLVYNITKRDTLEKLDGWLKEAKENASPNIVTVLVGAQNDLEDQRQVSYDEGKSFIDEKGINLFFETSAKNNQNVELVLSEFYYMHSPKQPNWFSQTIQMKQCVKMKTKSLLHYPNPMIIHSSSYNHRRKRKKMIQGVVEKSVKPTIHINTYIYVQFHILCIFISKTQYFFQVFKICSIEILIYSISFLFRFCLFIFILLSSYQIKYNLLF</sequence>
<keyword evidence="7" id="KW-1185">Reference proteome</keyword>
<reference evidence="6" key="1">
    <citation type="submission" date="2021-01" db="EMBL/GenBank/DDBJ databases">
        <authorList>
            <consortium name="Genoscope - CEA"/>
            <person name="William W."/>
        </authorList>
    </citation>
    <scope>NUCLEOTIDE SEQUENCE</scope>
</reference>
<protein>
    <submittedName>
        <fullName evidence="6">Uncharacterized protein</fullName>
    </submittedName>
</protein>
<evidence type="ECO:0000313" key="7">
    <source>
        <dbReference type="Proteomes" id="UP000688137"/>
    </source>
</evidence>
<comment type="caution">
    <text evidence="6">The sequence shown here is derived from an EMBL/GenBank/DDBJ whole genome shotgun (WGS) entry which is preliminary data.</text>
</comment>
<dbReference type="InterPro" id="IPR050209">
    <property type="entry name" value="Rab_GTPases_membrane_traffic"/>
</dbReference>
<dbReference type="NCBIfam" id="TIGR00231">
    <property type="entry name" value="small_GTP"/>
    <property type="match status" value="1"/>
</dbReference>
<dbReference type="SMART" id="SM00174">
    <property type="entry name" value="RHO"/>
    <property type="match status" value="1"/>
</dbReference>
<dbReference type="PROSITE" id="PS51419">
    <property type="entry name" value="RAB"/>
    <property type="match status" value="1"/>
</dbReference>
<evidence type="ECO:0000313" key="6">
    <source>
        <dbReference type="EMBL" id="CAD8077680.1"/>
    </source>
</evidence>
<evidence type="ECO:0000256" key="1">
    <source>
        <dbReference type="ARBA" id="ARBA00006270"/>
    </source>
</evidence>
<evidence type="ECO:0000256" key="4">
    <source>
        <dbReference type="ARBA" id="ARBA00023288"/>
    </source>
</evidence>
<dbReference type="Proteomes" id="UP000688137">
    <property type="component" value="Unassembled WGS sequence"/>
</dbReference>
<dbReference type="SMART" id="SM00176">
    <property type="entry name" value="RAN"/>
    <property type="match status" value="1"/>
</dbReference>
<dbReference type="AlphaFoldDB" id="A0A8S1MBD8"/>
<dbReference type="GO" id="GO:0005525">
    <property type="term" value="F:GTP binding"/>
    <property type="evidence" value="ECO:0007669"/>
    <property type="project" value="UniProtKB-KW"/>
</dbReference>
<dbReference type="Pfam" id="PF00071">
    <property type="entry name" value="Ras"/>
    <property type="match status" value="1"/>
</dbReference>
<dbReference type="EMBL" id="CAJJDM010000059">
    <property type="protein sequence ID" value="CAD8077680.1"/>
    <property type="molecule type" value="Genomic_DNA"/>
</dbReference>
<dbReference type="FunFam" id="3.40.50.300:FF:001129">
    <property type="entry name" value="ras-related protein Rab-44 isoform X2"/>
    <property type="match status" value="1"/>
</dbReference>
<dbReference type="PANTHER" id="PTHR47979">
    <property type="entry name" value="DRAB11-RELATED"/>
    <property type="match status" value="1"/>
</dbReference>
<keyword evidence="5" id="KW-0472">Membrane</keyword>
<evidence type="ECO:0000256" key="2">
    <source>
        <dbReference type="ARBA" id="ARBA00022741"/>
    </source>
</evidence>
<dbReference type="PROSITE" id="PS51420">
    <property type="entry name" value="RHO"/>
    <property type="match status" value="1"/>
</dbReference>
<organism evidence="6 7">
    <name type="scientific">Paramecium primaurelia</name>
    <dbReference type="NCBI Taxonomy" id="5886"/>
    <lineage>
        <taxon>Eukaryota</taxon>
        <taxon>Sar</taxon>
        <taxon>Alveolata</taxon>
        <taxon>Ciliophora</taxon>
        <taxon>Intramacronucleata</taxon>
        <taxon>Oligohymenophorea</taxon>
        <taxon>Peniculida</taxon>
        <taxon>Parameciidae</taxon>
        <taxon>Paramecium</taxon>
    </lineage>
</organism>
<keyword evidence="5" id="KW-0812">Transmembrane</keyword>
<evidence type="ECO:0000256" key="3">
    <source>
        <dbReference type="ARBA" id="ARBA00023134"/>
    </source>
</evidence>
<keyword evidence="5" id="KW-1133">Transmembrane helix</keyword>
<gene>
    <name evidence="6" type="ORF">PPRIM_AZ9-3.1.T0580234</name>
</gene>
<dbReference type="CDD" id="cd00154">
    <property type="entry name" value="Rab"/>
    <property type="match status" value="1"/>
</dbReference>
<dbReference type="InterPro" id="IPR001806">
    <property type="entry name" value="Small_GTPase"/>
</dbReference>
<comment type="similarity">
    <text evidence="1">Belongs to the small GTPase superfamily. Rab family.</text>
</comment>
<dbReference type="InterPro" id="IPR005225">
    <property type="entry name" value="Small_GTP-bd"/>
</dbReference>
<name>A0A8S1MBD8_PARPR</name>
<dbReference type="SMART" id="SM00175">
    <property type="entry name" value="RAB"/>
    <property type="match status" value="1"/>
</dbReference>
<proteinExistence type="inferred from homology"/>
<dbReference type="SMART" id="SM00173">
    <property type="entry name" value="RAS"/>
    <property type="match status" value="1"/>
</dbReference>
<dbReference type="GO" id="GO:0003924">
    <property type="term" value="F:GTPase activity"/>
    <property type="evidence" value="ECO:0007669"/>
    <property type="project" value="InterPro"/>
</dbReference>
<evidence type="ECO:0000256" key="5">
    <source>
        <dbReference type="SAM" id="Phobius"/>
    </source>
</evidence>
<dbReference type="PROSITE" id="PS51421">
    <property type="entry name" value="RAS"/>
    <property type="match status" value="1"/>
</dbReference>
<keyword evidence="4" id="KW-0449">Lipoprotein</keyword>
<feature type="transmembrane region" description="Helical" evidence="5">
    <location>
        <begin position="269"/>
        <end position="293"/>
    </location>
</feature>
<keyword evidence="3" id="KW-0342">GTP-binding</keyword>
<accession>A0A8S1MBD8</accession>
<feature type="transmembrane region" description="Helical" evidence="5">
    <location>
        <begin position="239"/>
        <end position="257"/>
    </location>
</feature>
<keyword evidence="2" id="KW-0547">Nucleotide-binding</keyword>